<evidence type="ECO:0000256" key="3">
    <source>
        <dbReference type="SAM" id="SignalP"/>
    </source>
</evidence>
<proteinExistence type="predicted"/>
<evidence type="ECO:0000313" key="5">
    <source>
        <dbReference type="EMBL" id="MBC2595277.1"/>
    </source>
</evidence>
<dbReference type="SUPFAM" id="SSF52266">
    <property type="entry name" value="SGNH hydrolase"/>
    <property type="match status" value="1"/>
</dbReference>
<dbReference type="InterPro" id="IPR039329">
    <property type="entry name" value="SIAE"/>
</dbReference>
<feature type="chain" id="PRO_5032654105" evidence="3">
    <location>
        <begin position="27"/>
        <end position="734"/>
    </location>
</feature>
<keyword evidence="1" id="KW-0378">Hydrolase</keyword>
<dbReference type="RefSeq" id="WP_185676232.1">
    <property type="nucleotide sequence ID" value="NZ_JACHVB010000035.1"/>
</dbReference>
<dbReference type="PANTHER" id="PTHR22901:SF0">
    <property type="entry name" value="SIALATE O-ACETYLESTERASE"/>
    <property type="match status" value="1"/>
</dbReference>
<accession>A0A842HIC9</accession>
<reference evidence="5 6" key="1">
    <citation type="submission" date="2020-07" db="EMBL/GenBank/DDBJ databases">
        <authorList>
            <person name="Feng X."/>
        </authorList>
    </citation>
    <scope>NUCLEOTIDE SEQUENCE [LARGE SCALE GENOMIC DNA]</scope>
    <source>
        <strain evidence="5 6">JCM31066</strain>
    </source>
</reference>
<dbReference type="Gene3D" id="3.40.50.1110">
    <property type="entry name" value="SGNH hydrolase"/>
    <property type="match status" value="1"/>
</dbReference>
<evidence type="ECO:0000313" key="6">
    <source>
        <dbReference type="Proteomes" id="UP000546464"/>
    </source>
</evidence>
<feature type="domain" description="Sialate O-acetylesterase" evidence="4">
    <location>
        <begin position="289"/>
        <end position="407"/>
    </location>
</feature>
<dbReference type="GO" id="GO:0001681">
    <property type="term" value="F:sialate O-acetylesterase activity"/>
    <property type="evidence" value="ECO:0007669"/>
    <property type="project" value="InterPro"/>
</dbReference>
<comment type="caution">
    <text evidence="5">The sequence shown here is derived from an EMBL/GenBank/DDBJ whole genome shotgun (WGS) entry which is preliminary data.</text>
</comment>
<dbReference type="GO" id="GO:0005975">
    <property type="term" value="P:carbohydrate metabolic process"/>
    <property type="evidence" value="ECO:0007669"/>
    <property type="project" value="TreeGrafter"/>
</dbReference>
<evidence type="ECO:0000256" key="2">
    <source>
        <dbReference type="SAM" id="MobiDB-lite"/>
    </source>
</evidence>
<evidence type="ECO:0000259" key="4">
    <source>
        <dbReference type="Pfam" id="PF03629"/>
    </source>
</evidence>
<organism evidence="5 6">
    <name type="scientific">Ruficoccus amylovorans</name>
    <dbReference type="NCBI Taxonomy" id="1804625"/>
    <lineage>
        <taxon>Bacteria</taxon>
        <taxon>Pseudomonadati</taxon>
        <taxon>Verrucomicrobiota</taxon>
        <taxon>Opitutia</taxon>
        <taxon>Puniceicoccales</taxon>
        <taxon>Cerasicoccaceae</taxon>
        <taxon>Ruficoccus</taxon>
    </lineage>
</organism>
<protein>
    <submittedName>
        <fullName evidence="5">9-O-acetylesterase</fullName>
    </submittedName>
</protein>
<dbReference type="PANTHER" id="PTHR22901">
    <property type="entry name" value="SIALATE O-ACETYLESTERASE"/>
    <property type="match status" value="1"/>
</dbReference>
<sequence length="734" mass="80826">MKRLRPLLYLVLINLVATFASSPLTAAELRLPSIFSDHMVVQRDAKVPVWGWADPGAEVTVSFKDQNATAKAADNGHWRLDLTPLKADASPAVMTITSGGKTLTVKDVLVGEVWLCSGQSNMEWPVERADNAAQEIAQANWPLIRHIKAPRDPQPLPQDDTKAAWEVCSPETVKSFSAVGYYFGRRLHQELDVPVGLINCSWGGTRIEPWTPLNGFAAVPQLKSLYQTVLAKQPSSDSYRKIASDYIADMEKWLAQAQKSYASEGALPPSPVFPDAIKPYTDRQDPTTLYNGMMSPFVPFGINGSIWYQGEANRGDGMEYFYKTKALLDGWRQNWERPELPYYYVQIAPYKGYSGDANILPLFWEAQAAIEKQIPNTGMVVVSDIGNIDNIHPTNKQDVGLRLANMALKRQFGRTDLIDMGPRFADIAIKDGKVFLRFDHVADGLKSRDGKPLNEFQITGPGQNWTTATARIVSADTIELSSPEVPNPSAARFGWNKIGTPNLMNSAGLPAAPFRAGDEPDPLSVRPNPADLEGYELVYEMDLTKLAPKIQYGVDRHNELTGSFDRVAYLVEMGKSPESSQWVLVSMDAFTKDISKIGIPALDSKASFQQAVSNLSVRSNVAGVPTGDGFKGNLEFWPNNYSPVNSANIPGASNDRFDNGDRPDGSRPDGYGSMQVHLSDPVFTVFALNSWKNGNNADLGIGTNTASGQHADWTFTKSASQYPYKQLKVLVRPK</sequence>
<evidence type="ECO:0000256" key="1">
    <source>
        <dbReference type="ARBA" id="ARBA00022801"/>
    </source>
</evidence>
<gene>
    <name evidence="5" type="ORF">H5P28_13495</name>
</gene>
<name>A0A842HIC9_9BACT</name>
<dbReference type="AlphaFoldDB" id="A0A842HIC9"/>
<dbReference type="EMBL" id="JACHVB010000035">
    <property type="protein sequence ID" value="MBC2595277.1"/>
    <property type="molecule type" value="Genomic_DNA"/>
</dbReference>
<keyword evidence="6" id="KW-1185">Reference proteome</keyword>
<dbReference type="InterPro" id="IPR005181">
    <property type="entry name" value="SASA"/>
</dbReference>
<dbReference type="Proteomes" id="UP000546464">
    <property type="component" value="Unassembled WGS sequence"/>
</dbReference>
<feature type="compositionally biased region" description="Basic and acidic residues" evidence="2">
    <location>
        <begin position="655"/>
        <end position="667"/>
    </location>
</feature>
<feature type="region of interest" description="Disordered" evidence="2">
    <location>
        <begin position="648"/>
        <end position="673"/>
    </location>
</feature>
<dbReference type="InterPro" id="IPR036514">
    <property type="entry name" value="SGNH_hydro_sf"/>
</dbReference>
<feature type="signal peptide" evidence="3">
    <location>
        <begin position="1"/>
        <end position="26"/>
    </location>
</feature>
<dbReference type="Pfam" id="PF03629">
    <property type="entry name" value="SASA"/>
    <property type="match status" value="2"/>
</dbReference>
<keyword evidence="3" id="KW-0732">Signal</keyword>
<feature type="domain" description="Sialate O-acetylesterase" evidence="4">
    <location>
        <begin position="112"/>
        <end position="237"/>
    </location>
</feature>